<sequence length="132" mass="15118">MLCRTIVILRNNSLSIDKGIRTFENRLFPSSPCLFHFRPYCQSCLPVFFAKVLREPDVELSADGVLFSGSPEFIPEDSTCKLDNNLPWAVGVGRAEAVYHVENKVHLLFPVRHDLLNNIRNFLSCVFLLFLF</sequence>
<gene>
    <name evidence="1" type="primary">PPUP7148</name>
</gene>
<accession>A0A0S7F0H3</accession>
<evidence type="ECO:0000313" key="1">
    <source>
        <dbReference type="EMBL" id="JAO08035.1"/>
    </source>
</evidence>
<dbReference type="EMBL" id="GBYX01473624">
    <property type="protein sequence ID" value="JAO08035.1"/>
    <property type="molecule type" value="Transcribed_RNA"/>
</dbReference>
<organism evidence="1">
    <name type="scientific">Poeciliopsis prolifica</name>
    <name type="common">blackstripe livebearer</name>
    <dbReference type="NCBI Taxonomy" id="188132"/>
    <lineage>
        <taxon>Eukaryota</taxon>
        <taxon>Metazoa</taxon>
        <taxon>Chordata</taxon>
        <taxon>Craniata</taxon>
        <taxon>Vertebrata</taxon>
        <taxon>Euteleostomi</taxon>
        <taxon>Actinopterygii</taxon>
        <taxon>Neopterygii</taxon>
        <taxon>Teleostei</taxon>
        <taxon>Neoteleostei</taxon>
        <taxon>Acanthomorphata</taxon>
        <taxon>Ovalentaria</taxon>
        <taxon>Atherinomorphae</taxon>
        <taxon>Cyprinodontiformes</taxon>
        <taxon>Poeciliidae</taxon>
        <taxon>Poeciliinae</taxon>
        <taxon>Poeciliopsis</taxon>
    </lineage>
</organism>
<reference evidence="1" key="1">
    <citation type="submission" date="2014-12" db="EMBL/GenBank/DDBJ databases">
        <title>Parallel Evolution in Life History Adaptation Evident in the Tissue-Specific Poeciliopsis prolifica transcriptome.</title>
        <authorList>
            <person name="Jue N.K."/>
            <person name="Foley R.J."/>
            <person name="Obergfell C."/>
            <person name="Reznick D.N."/>
            <person name="O'Neill R.J."/>
            <person name="O'Neill M.J."/>
        </authorList>
    </citation>
    <scope>NUCLEOTIDE SEQUENCE</scope>
</reference>
<proteinExistence type="predicted"/>
<name>A0A0S7F0H3_9TELE</name>
<dbReference type="AlphaFoldDB" id="A0A0S7F0H3"/>
<protein>
    <submittedName>
        <fullName evidence="1">PPUP7148</fullName>
    </submittedName>
</protein>